<evidence type="ECO:0000313" key="2">
    <source>
        <dbReference type="EMBL" id="KAB1260335.1"/>
    </source>
</evidence>
<reference evidence="2 3" key="2">
    <citation type="journal article" date="2019" name="Mol. Ecol. Resour.">
        <title>Improving Illumina assemblies with Hi-C and long reads: an example with the North African dromedary.</title>
        <authorList>
            <person name="Elbers J.P."/>
            <person name="Rogers M.F."/>
            <person name="Perelman P.L."/>
            <person name="Proskuryakova A.A."/>
            <person name="Serdyukova N.A."/>
            <person name="Johnson W.E."/>
            <person name="Horin P."/>
            <person name="Corander J."/>
            <person name="Murphy D."/>
            <person name="Burger P.A."/>
        </authorList>
    </citation>
    <scope>NUCLEOTIDE SEQUENCE [LARGE SCALE GENOMIC DNA]</scope>
    <source>
        <strain evidence="2">Drom800</strain>
        <tissue evidence="2">Blood</tissue>
    </source>
</reference>
<feature type="compositionally biased region" description="Low complexity" evidence="1">
    <location>
        <begin position="114"/>
        <end position="123"/>
    </location>
</feature>
<protein>
    <submittedName>
        <fullName evidence="2">Protein transport protein Sec16B</fullName>
    </submittedName>
</protein>
<feature type="region of interest" description="Disordered" evidence="1">
    <location>
        <begin position="1"/>
        <end position="232"/>
    </location>
</feature>
<accession>A0A5N4CN26</accession>
<reference evidence="2" key="1">
    <citation type="submission" date="2014-12" db="EMBL/GenBank/DDBJ databases">
        <authorList>
            <person name="Fitak R."/>
            <person name="Mohandesan E."/>
            <person name="Burger P.A."/>
            <person name="Jukka C."/>
        </authorList>
    </citation>
    <scope>NUCLEOTIDE SEQUENCE</scope>
    <source>
        <strain evidence="2">Drom800</strain>
        <tissue evidence="2">Blood</tissue>
    </source>
</reference>
<keyword evidence="3" id="KW-1185">Reference proteome</keyword>
<feature type="compositionally biased region" description="Basic residues" evidence="1">
    <location>
        <begin position="1"/>
        <end position="12"/>
    </location>
</feature>
<dbReference type="EMBL" id="JWIN03000021">
    <property type="protein sequence ID" value="KAB1260335.1"/>
    <property type="molecule type" value="Genomic_DNA"/>
</dbReference>
<feature type="compositionally biased region" description="Basic residues" evidence="1">
    <location>
        <begin position="30"/>
        <end position="41"/>
    </location>
</feature>
<evidence type="ECO:0000256" key="1">
    <source>
        <dbReference type="SAM" id="MobiDB-lite"/>
    </source>
</evidence>
<comment type="caution">
    <text evidence="2">The sequence shown here is derived from an EMBL/GenBank/DDBJ whole genome shotgun (WGS) entry which is preliminary data.</text>
</comment>
<feature type="compositionally biased region" description="Low complexity" evidence="1">
    <location>
        <begin position="61"/>
        <end position="86"/>
    </location>
</feature>
<proteinExistence type="predicted"/>
<dbReference type="AlphaFoldDB" id="A0A5N4CN26"/>
<dbReference type="EMBL" id="JWIN03000021">
    <property type="protein sequence ID" value="KAB1260336.1"/>
    <property type="molecule type" value="Genomic_DNA"/>
</dbReference>
<name>A0A5N4CN26_CAMDR</name>
<organism evidence="2 3">
    <name type="scientific">Camelus dromedarius</name>
    <name type="common">Dromedary</name>
    <name type="synonym">Arabian camel</name>
    <dbReference type="NCBI Taxonomy" id="9838"/>
    <lineage>
        <taxon>Eukaryota</taxon>
        <taxon>Metazoa</taxon>
        <taxon>Chordata</taxon>
        <taxon>Craniata</taxon>
        <taxon>Vertebrata</taxon>
        <taxon>Euteleostomi</taxon>
        <taxon>Mammalia</taxon>
        <taxon>Eutheria</taxon>
        <taxon>Laurasiatheria</taxon>
        <taxon>Artiodactyla</taxon>
        <taxon>Tylopoda</taxon>
        <taxon>Camelidae</taxon>
        <taxon>Camelus</taxon>
    </lineage>
</organism>
<sequence length="232" mass="24766">MIRRSFPNHRGRRCPEHEVLPRVPPFQSTRMRRSPPTRKIKNLPPIPPGEESPETGRRRWSALLSPRPLPSLGGAGRGAPPRSWPRLARGPAPPVSPAPRGAGWPRMQTPPLQSSGFGWFSWFRSKPATHASPSGDEDSSDTPDSEQETPRASSPPQPSPGLSLTPPLEPQPLPGTCDFPRDAGGGEVRGSASSGGTAEGTGSGGLSGPELSTATSLNRPNRLAQRRYPAQP</sequence>
<feature type="compositionally biased region" description="Acidic residues" evidence="1">
    <location>
        <begin position="135"/>
        <end position="147"/>
    </location>
</feature>
<feature type="compositionally biased region" description="Gly residues" evidence="1">
    <location>
        <begin position="197"/>
        <end position="207"/>
    </location>
</feature>
<evidence type="ECO:0000313" key="3">
    <source>
        <dbReference type="Proteomes" id="UP000299084"/>
    </source>
</evidence>
<dbReference type="Proteomes" id="UP000299084">
    <property type="component" value="Unassembled WGS sequence"/>
</dbReference>
<gene>
    <name evidence="2" type="ORF">Cadr_000024322</name>
</gene>